<sequence length="244" mass="28731">MQQFKRLGGDRRVGKFTEWNKNDENYCIYCGDVAETRDHVPSKAFMIEPYPDNLPTISACEPCNNGFSFDESYVASYINVFRRKLDPRFFNEKIDKALKRDRKLKELLDSQINTVEQEIYYSFDKDKFQNIIIKLAKGHAGFEFDYVDVDGVTTLWYDWKFNLNAKQIESFNMIPSVDIMPEVGSRVFNRIESGLNFQNGESSIYLNWIDVQKGIYRYLVYFDEDHNISVKISICEFLFCIISF</sequence>
<dbReference type="AlphaFoldDB" id="A0AB39HNR2"/>
<proteinExistence type="predicted"/>
<evidence type="ECO:0008006" key="2">
    <source>
        <dbReference type="Google" id="ProtNLM"/>
    </source>
</evidence>
<dbReference type="EMBL" id="CP162599">
    <property type="protein sequence ID" value="XDK32329.1"/>
    <property type="molecule type" value="Genomic_DNA"/>
</dbReference>
<dbReference type="RefSeq" id="WP_368653035.1">
    <property type="nucleotide sequence ID" value="NZ_CP162599.1"/>
</dbReference>
<accession>A0AB39HNR2</accession>
<protein>
    <recommendedName>
        <fullName evidence="2">HNH endonuclease</fullName>
    </recommendedName>
</protein>
<name>A0AB39HNR2_9BACI</name>
<reference evidence="1" key="1">
    <citation type="submission" date="2024-07" db="EMBL/GenBank/DDBJ databases">
        <title>Halotolerant mesophilic bacterium Ornithinibacillus sp. 4-3, sp. nov., isolated from soil.</title>
        <authorList>
            <person name="Sidarenka A.V."/>
            <person name="Guliayeva D.E."/>
            <person name="Leanovich S.I."/>
            <person name="Hileuskaya K.S."/>
            <person name="Akhremchuk A.E."/>
            <person name="Sikolenko M.A."/>
            <person name="Valentovich L.N."/>
        </authorList>
    </citation>
    <scope>NUCLEOTIDE SEQUENCE</scope>
    <source>
        <strain evidence="1">4-3</strain>
    </source>
</reference>
<evidence type="ECO:0000313" key="1">
    <source>
        <dbReference type="EMBL" id="XDK32329.1"/>
    </source>
</evidence>
<organism evidence="1">
    <name type="scientific">Ornithinibacillus sp. 4-3</name>
    <dbReference type="NCBI Taxonomy" id="3231488"/>
    <lineage>
        <taxon>Bacteria</taxon>
        <taxon>Bacillati</taxon>
        <taxon>Bacillota</taxon>
        <taxon>Bacilli</taxon>
        <taxon>Bacillales</taxon>
        <taxon>Bacillaceae</taxon>
        <taxon>Ornithinibacillus</taxon>
    </lineage>
</organism>
<gene>
    <name evidence="1" type="ORF">AB4Y30_15160</name>
</gene>